<sequence>MLSDIADPGLWRDGEDRIAWARRHMPVLDALSGSLDLDGRRVGLVLVLEPKTAVLALTLKDAGAEVVVHCPGRETSDDVAAALVHAGVPVLARSGTTRAQDDDLARRLLDHGLDALVDDGSRVIRLAHAEDRLGPLSGAAEETTSGLRPLRVMAASGDLRIPVMAVNDARSKTLFDNVYGTGQSCVLAALDLSGLDLDGRTCVVAGYGHVGQGVARHAAALGARVVVSEVDPVAALRAHHDGLRVLPLAEACPEADLLFSATGVAATVAAEHQRVLKPGAYVAVAGGVPGEIENPGAGRPVRPGVTEHDGWYLLADGDCVNCAAAEGNPIEIMDLSLSLQALAVEHLLSTPLPPAVHLLPAGLDDRVARLKAQALGLRLEPVSDLQREFLGRGL</sequence>
<keyword evidence="4" id="KW-0520">NAD</keyword>
<dbReference type="PANTHER" id="PTHR23420">
    <property type="entry name" value="ADENOSYLHOMOCYSTEINASE"/>
    <property type="match status" value="1"/>
</dbReference>
<dbReference type="Pfam" id="PF00670">
    <property type="entry name" value="AdoHcyase_NAD"/>
    <property type="match status" value="1"/>
</dbReference>
<dbReference type="EMBL" id="BAAAHQ010000001">
    <property type="protein sequence ID" value="GAA0913311.1"/>
    <property type="molecule type" value="Genomic_DNA"/>
</dbReference>
<dbReference type="InterPro" id="IPR000043">
    <property type="entry name" value="Adenosylhomocysteinase-like"/>
</dbReference>
<reference evidence="7" key="1">
    <citation type="journal article" date="2019" name="Int. J. Syst. Evol. Microbiol.">
        <title>The Global Catalogue of Microorganisms (GCM) 10K type strain sequencing project: providing services to taxonomists for standard genome sequencing and annotation.</title>
        <authorList>
            <consortium name="The Broad Institute Genomics Platform"/>
            <consortium name="The Broad Institute Genome Sequencing Center for Infectious Disease"/>
            <person name="Wu L."/>
            <person name="Ma J."/>
        </authorList>
    </citation>
    <scope>NUCLEOTIDE SEQUENCE [LARGE SCALE GENOMIC DNA]</scope>
    <source>
        <strain evidence="7">JCM 11136</strain>
    </source>
</reference>
<comment type="cofactor">
    <cofactor evidence="1">
        <name>NAD(+)</name>
        <dbReference type="ChEBI" id="CHEBI:57540"/>
    </cofactor>
</comment>
<evidence type="ECO:0000256" key="1">
    <source>
        <dbReference type="ARBA" id="ARBA00001911"/>
    </source>
</evidence>
<dbReference type="SMART" id="SM00996">
    <property type="entry name" value="AdoHcyase"/>
    <property type="match status" value="1"/>
</dbReference>
<protein>
    <submittedName>
        <fullName evidence="6">Adenosylhomocysteinase</fullName>
    </submittedName>
</protein>
<feature type="domain" description="Rhodanese" evidence="5">
    <location>
        <begin position="61"/>
        <end position="125"/>
    </location>
</feature>
<evidence type="ECO:0000256" key="2">
    <source>
        <dbReference type="ARBA" id="ARBA00007122"/>
    </source>
</evidence>
<dbReference type="SUPFAM" id="SSF51735">
    <property type="entry name" value="NAD(P)-binding Rossmann-fold domains"/>
    <property type="match status" value="1"/>
</dbReference>
<evidence type="ECO:0000313" key="7">
    <source>
        <dbReference type="Proteomes" id="UP001501578"/>
    </source>
</evidence>
<dbReference type="Proteomes" id="UP001501578">
    <property type="component" value="Unassembled WGS sequence"/>
</dbReference>
<dbReference type="Gene3D" id="3.40.50.720">
    <property type="entry name" value="NAD(P)-binding Rossmann-like Domain"/>
    <property type="match status" value="1"/>
</dbReference>
<comment type="caution">
    <text evidence="6">The sequence shown here is derived from an EMBL/GenBank/DDBJ whole genome shotgun (WGS) entry which is preliminary data.</text>
</comment>
<dbReference type="Gene3D" id="3.40.50.1480">
    <property type="entry name" value="Adenosylhomocysteinase-like"/>
    <property type="match status" value="1"/>
</dbReference>
<accession>A0ABP3Z1V6</accession>
<organism evidence="6 7">
    <name type="scientific">Nonomuraea longicatena</name>
    <dbReference type="NCBI Taxonomy" id="83682"/>
    <lineage>
        <taxon>Bacteria</taxon>
        <taxon>Bacillati</taxon>
        <taxon>Actinomycetota</taxon>
        <taxon>Actinomycetes</taxon>
        <taxon>Streptosporangiales</taxon>
        <taxon>Streptosporangiaceae</taxon>
        <taxon>Nonomuraea</taxon>
    </lineage>
</organism>
<dbReference type="InterPro" id="IPR015878">
    <property type="entry name" value="Ado_hCys_hydrolase_NAD-bd"/>
</dbReference>
<proteinExistence type="inferred from homology"/>
<comment type="similarity">
    <text evidence="2">Belongs to the adenosylhomocysteinase family.</text>
</comment>
<evidence type="ECO:0000256" key="4">
    <source>
        <dbReference type="ARBA" id="ARBA00023027"/>
    </source>
</evidence>
<name>A0ABP3Z1V6_9ACTN</name>
<dbReference type="SUPFAM" id="SSF52283">
    <property type="entry name" value="Formate/glycerate dehydrogenase catalytic domain-like"/>
    <property type="match status" value="1"/>
</dbReference>
<keyword evidence="7" id="KW-1185">Reference proteome</keyword>
<dbReference type="PROSITE" id="PS50206">
    <property type="entry name" value="RHODANESE_3"/>
    <property type="match status" value="1"/>
</dbReference>
<evidence type="ECO:0000259" key="5">
    <source>
        <dbReference type="PROSITE" id="PS50206"/>
    </source>
</evidence>
<evidence type="ECO:0000256" key="3">
    <source>
        <dbReference type="ARBA" id="ARBA00022563"/>
    </source>
</evidence>
<dbReference type="NCBIfam" id="NF004005">
    <property type="entry name" value="PRK05476.2-3"/>
    <property type="match status" value="1"/>
</dbReference>
<dbReference type="SMART" id="SM00997">
    <property type="entry name" value="AdoHcyase_NAD"/>
    <property type="match status" value="1"/>
</dbReference>
<gene>
    <name evidence="6" type="ORF">GCM10009560_05200</name>
</gene>
<dbReference type="InterPro" id="IPR001763">
    <property type="entry name" value="Rhodanese-like_dom"/>
</dbReference>
<dbReference type="PANTHER" id="PTHR23420:SF0">
    <property type="entry name" value="ADENOSYLHOMOCYSTEINASE"/>
    <property type="match status" value="1"/>
</dbReference>
<evidence type="ECO:0000313" key="6">
    <source>
        <dbReference type="EMBL" id="GAA0913311.1"/>
    </source>
</evidence>
<dbReference type="RefSeq" id="WP_343948011.1">
    <property type="nucleotide sequence ID" value="NZ_BAAAHQ010000001.1"/>
</dbReference>
<dbReference type="Pfam" id="PF05221">
    <property type="entry name" value="AdoHcyase"/>
    <property type="match status" value="2"/>
</dbReference>
<dbReference type="InterPro" id="IPR036291">
    <property type="entry name" value="NAD(P)-bd_dom_sf"/>
</dbReference>
<keyword evidence="3" id="KW-0554">One-carbon metabolism</keyword>
<dbReference type="InterPro" id="IPR042172">
    <property type="entry name" value="Adenosylhomocyst_ase-like_sf"/>
</dbReference>